<reference evidence="5" key="1">
    <citation type="submission" date="2020-12" db="EMBL/GenBank/DDBJ databases">
        <title>Methylobrevis albus sp. nov., isolated from fresh water lack sediment.</title>
        <authorList>
            <person name="Zou Q."/>
        </authorList>
    </citation>
    <scope>NUCLEOTIDE SEQUENCE</scope>
    <source>
        <strain evidence="5">L22</strain>
    </source>
</reference>
<organism evidence="5 6">
    <name type="scientific">Methylobrevis albus</name>
    <dbReference type="NCBI Taxonomy" id="2793297"/>
    <lineage>
        <taxon>Bacteria</taxon>
        <taxon>Pseudomonadati</taxon>
        <taxon>Pseudomonadota</taxon>
        <taxon>Alphaproteobacteria</taxon>
        <taxon>Hyphomicrobiales</taxon>
        <taxon>Pleomorphomonadaceae</taxon>
        <taxon>Methylobrevis</taxon>
    </lineage>
</organism>
<gene>
    <name evidence="5" type="ORF">I5731_11815</name>
</gene>
<dbReference type="InterPro" id="IPR020084">
    <property type="entry name" value="NUDIX_hydrolase_CS"/>
</dbReference>
<comment type="caution">
    <text evidence="5">The sequence shown here is derived from an EMBL/GenBank/DDBJ whole genome shotgun (WGS) entry which is preliminary data.</text>
</comment>
<dbReference type="PANTHER" id="PTHR43736:SF1">
    <property type="entry name" value="DIHYDRONEOPTERIN TRIPHOSPHATE DIPHOSPHATASE"/>
    <property type="match status" value="1"/>
</dbReference>
<dbReference type="Gene3D" id="3.90.79.10">
    <property type="entry name" value="Nucleoside Triphosphate Pyrophosphohydrolase"/>
    <property type="match status" value="1"/>
</dbReference>
<dbReference type="RefSeq" id="WP_197311577.1">
    <property type="nucleotide sequence ID" value="NZ_JADZLT010000050.1"/>
</dbReference>
<keyword evidence="2 3" id="KW-0378">Hydrolase</keyword>
<comment type="similarity">
    <text evidence="3">Belongs to the Nudix hydrolase family.</text>
</comment>
<accession>A0A931I2A5</accession>
<feature type="domain" description="Nudix hydrolase" evidence="4">
    <location>
        <begin position="12"/>
        <end position="144"/>
    </location>
</feature>
<evidence type="ECO:0000256" key="3">
    <source>
        <dbReference type="RuleBase" id="RU003476"/>
    </source>
</evidence>
<comment type="cofactor">
    <cofactor evidence="1">
        <name>Mg(2+)</name>
        <dbReference type="ChEBI" id="CHEBI:18420"/>
    </cofactor>
</comment>
<dbReference type="InterPro" id="IPR020476">
    <property type="entry name" value="Nudix_hydrolase"/>
</dbReference>
<dbReference type="EMBL" id="JADZLT010000050">
    <property type="protein sequence ID" value="MBH0238512.1"/>
    <property type="molecule type" value="Genomic_DNA"/>
</dbReference>
<evidence type="ECO:0000256" key="1">
    <source>
        <dbReference type="ARBA" id="ARBA00001946"/>
    </source>
</evidence>
<evidence type="ECO:0000259" key="4">
    <source>
        <dbReference type="PROSITE" id="PS51462"/>
    </source>
</evidence>
<dbReference type="PANTHER" id="PTHR43736">
    <property type="entry name" value="ADP-RIBOSE PYROPHOSPHATASE"/>
    <property type="match status" value="1"/>
</dbReference>
<dbReference type="PROSITE" id="PS00893">
    <property type="entry name" value="NUDIX_BOX"/>
    <property type="match status" value="1"/>
</dbReference>
<proteinExistence type="inferred from homology"/>
<dbReference type="Pfam" id="PF00293">
    <property type="entry name" value="NUDIX"/>
    <property type="match status" value="1"/>
</dbReference>
<keyword evidence="6" id="KW-1185">Reference proteome</keyword>
<protein>
    <submittedName>
        <fullName evidence="5">NUDIX domain-containing protein</fullName>
    </submittedName>
</protein>
<dbReference type="PROSITE" id="PS51462">
    <property type="entry name" value="NUDIX"/>
    <property type="match status" value="1"/>
</dbReference>
<name>A0A931I2A5_9HYPH</name>
<evidence type="ECO:0000313" key="6">
    <source>
        <dbReference type="Proteomes" id="UP000631694"/>
    </source>
</evidence>
<dbReference type="InterPro" id="IPR015797">
    <property type="entry name" value="NUDIX_hydrolase-like_dom_sf"/>
</dbReference>
<dbReference type="AlphaFoldDB" id="A0A931I2A5"/>
<evidence type="ECO:0000256" key="2">
    <source>
        <dbReference type="ARBA" id="ARBA00022801"/>
    </source>
</evidence>
<dbReference type="GO" id="GO:0016787">
    <property type="term" value="F:hydrolase activity"/>
    <property type="evidence" value="ECO:0007669"/>
    <property type="project" value="UniProtKB-KW"/>
</dbReference>
<dbReference type="Proteomes" id="UP000631694">
    <property type="component" value="Unassembled WGS sequence"/>
</dbReference>
<dbReference type="PRINTS" id="PR00502">
    <property type="entry name" value="NUDIXFAMILY"/>
</dbReference>
<evidence type="ECO:0000313" key="5">
    <source>
        <dbReference type="EMBL" id="MBH0238512.1"/>
    </source>
</evidence>
<dbReference type="SUPFAM" id="SSF55811">
    <property type="entry name" value="Nudix"/>
    <property type="match status" value="1"/>
</dbReference>
<dbReference type="InterPro" id="IPR000086">
    <property type="entry name" value="NUDIX_hydrolase_dom"/>
</dbReference>
<sequence>MAAPSPAVPAVLPRLGVSAGVWRDGRILLVRRGKAPWQGAWSLPGGHLEPGESLHDAVRREVAEETGLPVLPVGAPFVNELIRRGTGGTLLSHHVLLVYAAVPSDDTVAVAGDDAAAVGWFAPADIAALETTPELGIFVAKTRARLETSMAAGGGALDGE</sequence>
<dbReference type="CDD" id="cd04673">
    <property type="entry name" value="NUDIX_ADPRase"/>
    <property type="match status" value="1"/>
</dbReference>